<dbReference type="Proteomes" id="UP000638732">
    <property type="component" value="Unassembled WGS sequence"/>
</dbReference>
<keyword evidence="3" id="KW-1185">Reference proteome</keyword>
<evidence type="ECO:0000313" key="3">
    <source>
        <dbReference type="Proteomes" id="UP000638732"/>
    </source>
</evidence>
<proteinExistence type="predicted"/>
<protein>
    <recommendedName>
        <fullName evidence="1">DUF5675 domain-containing protein</fullName>
    </recommendedName>
</protein>
<organism evidence="2 3">
    <name type="scientific">Mucilaginibacter agri</name>
    <dbReference type="NCBI Taxonomy" id="2695265"/>
    <lineage>
        <taxon>Bacteria</taxon>
        <taxon>Pseudomonadati</taxon>
        <taxon>Bacteroidota</taxon>
        <taxon>Sphingobacteriia</taxon>
        <taxon>Sphingobacteriales</taxon>
        <taxon>Sphingobacteriaceae</taxon>
        <taxon>Mucilaginibacter</taxon>
    </lineage>
</organism>
<gene>
    <name evidence="2" type="ORF">GSY63_12840</name>
</gene>
<dbReference type="InterPro" id="IPR043732">
    <property type="entry name" value="DUF5675"/>
</dbReference>
<name>A0A965ZIB3_9SPHI</name>
<evidence type="ECO:0000313" key="2">
    <source>
        <dbReference type="EMBL" id="NCD70247.1"/>
    </source>
</evidence>
<dbReference type="Pfam" id="PF18925">
    <property type="entry name" value="DUF5675"/>
    <property type="match status" value="1"/>
</dbReference>
<feature type="domain" description="DUF5675" evidence="1">
    <location>
        <begin position="5"/>
        <end position="124"/>
    </location>
</feature>
<comment type="caution">
    <text evidence="2">The sequence shown here is derived from an EMBL/GenBank/DDBJ whole genome shotgun (WGS) entry which is preliminary data.</text>
</comment>
<dbReference type="EMBL" id="WWEO01000043">
    <property type="protein sequence ID" value="NCD70247.1"/>
    <property type="molecule type" value="Genomic_DNA"/>
</dbReference>
<dbReference type="AlphaFoldDB" id="A0A965ZIB3"/>
<reference evidence="2" key="1">
    <citation type="submission" date="2020-01" db="EMBL/GenBank/DDBJ databases">
        <authorList>
            <person name="Seo Y.L."/>
        </authorList>
    </citation>
    <scope>NUCLEOTIDE SEQUENCE</scope>
    <source>
        <strain evidence="2">R11</strain>
    </source>
</reference>
<dbReference type="RefSeq" id="WP_166586237.1">
    <property type="nucleotide sequence ID" value="NZ_WWEO01000043.1"/>
</dbReference>
<evidence type="ECO:0000259" key="1">
    <source>
        <dbReference type="Pfam" id="PF18925"/>
    </source>
</evidence>
<accession>A0A965ZIB3</accession>
<reference evidence="2" key="2">
    <citation type="submission" date="2020-10" db="EMBL/GenBank/DDBJ databases">
        <title>Mucilaginibacter sp. nov., isolated from soil.</title>
        <authorList>
            <person name="Jeon C.O."/>
        </authorList>
    </citation>
    <scope>NUCLEOTIDE SEQUENCE</scope>
    <source>
        <strain evidence="2">R11</strain>
    </source>
</reference>
<sequence length="139" mass="15662">MELKLIRSVFKPDCTLGKMFLNDAFYAFTCEDTVRNLMPDGSGKIKNRTAIDYGRYEVVLSFSNHFQKYLPLLLNVKFFEGIRIHGGNTAADSEGCILVGAESDMQTKIWNCASKVANLVATLKGIEKKEKMFITITHE</sequence>